<protein>
    <recommendedName>
        <fullName evidence="5">COX assembly mitochondrial protein</fullName>
    </recommendedName>
</protein>
<feature type="non-terminal residue" evidence="6">
    <location>
        <position position="51"/>
    </location>
</feature>
<organism evidence="6 7">
    <name type="scientific">Periplaneta americana</name>
    <name type="common">American cockroach</name>
    <name type="synonym">Blatta americana</name>
    <dbReference type="NCBI Taxonomy" id="6978"/>
    <lineage>
        <taxon>Eukaryota</taxon>
        <taxon>Metazoa</taxon>
        <taxon>Ecdysozoa</taxon>
        <taxon>Arthropoda</taxon>
        <taxon>Hexapoda</taxon>
        <taxon>Insecta</taxon>
        <taxon>Pterygota</taxon>
        <taxon>Neoptera</taxon>
        <taxon>Polyneoptera</taxon>
        <taxon>Dictyoptera</taxon>
        <taxon>Blattodea</taxon>
        <taxon>Blattoidea</taxon>
        <taxon>Blattidae</taxon>
        <taxon>Blattinae</taxon>
        <taxon>Periplaneta</taxon>
    </lineage>
</organism>
<evidence type="ECO:0000313" key="6">
    <source>
        <dbReference type="EMBL" id="KAJ4452121.1"/>
    </source>
</evidence>
<accession>A0ABQ8U1D2</accession>
<dbReference type="PANTHER" id="PTHR22977">
    <property type="entry name" value="COX ASSEMBLY MITOCHONDRIAL PROTEIN"/>
    <property type="match status" value="1"/>
</dbReference>
<keyword evidence="3 5" id="KW-0496">Mitochondrion</keyword>
<dbReference type="Proteomes" id="UP001148838">
    <property type="component" value="Unassembled WGS sequence"/>
</dbReference>
<dbReference type="Pfam" id="PF08583">
    <property type="entry name" value="Cmc1"/>
    <property type="match status" value="1"/>
</dbReference>
<comment type="caution">
    <text evidence="6">The sequence shown here is derived from an EMBL/GenBank/DDBJ whole genome shotgun (WGS) entry which is preliminary data.</text>
</comment>
<sequence>MHSDLSPHLHTEECNKLITALKNCHKEHSFGRFLGYCNDADRELIRCLRKE</sequence>
<evidence type="ECO:0000256" key="1">
    <source>
        <dbReference type="ARBA" id="ARBA00004173"/>
    </source>
</evidence>
<reference evidence="6 7" key="1">
    <citation type="journal article" date="2022" name="Allergy">
        <title>Genome assembly and annotation of Periplaneta americana reveal a comprehensive cockroach allergen profile.</title>
        <authorList>
            <person name="Wang L."/>
            <person name="Xiong Q."/>
            <person name="Saelim N."/>
            <person name="Wang L."/>
            <person name="Nong W."/>
            <person name="Wan A.T."/>
            <person name="Shi M."/>
            <person name="Liu X."/>
            <person name="Cao Q."/>
            <person name="Hui J.H.L."/>
            <person name="Sookrung N."/>
            <person name="Leung T.F."/>
            <person name="Tungtrongchitr A."/>
            <person name="Tsui S.K.W."/>
        </authorList>
    </citation>
    <scope>NUCLEOTIDE SEQUENCE [LARGE SCALE GENOMIC DNA]</scope>
    <source>
        <strain evidence="6">PWHHKU_190912</strain>
    </source>
</reference>
<keyword evidence="4" id="KW-1015">Disulfide bond</keyword>
<evidence type="ECO:0000256" key="4">
    <source>
        <dbReference type="ARBA" id="ARBA00023157"/>
    </source>
</evidence>
<dbReference type="EMBL" id="JAJSOF020000001">
    <property type="protein sequence ID" value="KAJ4452121.1"/>
    <property type="molecule type" value="Genomic_DNA"/>
</dbReference>
<gene>
    <name evidence="6" type="primary">CMC2</name>
    <name evidence="6" type="ORF">ANN_03638</name>
</gene>
<name>A0ABQ8U1D2_PERAM</name>
<keyword evidence="7" id="KW-1185">Reference proteome</keyword>
<comment type="subcellular location">
    <subcellularLocation>
        <location evidence="1 5">Mitochondrion</location>
    </subcellularLocation>
</comment>
<dbReference type="InterPro" id="IPR013892">
    <property type="entry name" value="Cyt_c_biogenesis_Cmc1-like"/>
</dbReference>
<evidence type="ECO:0000256" key="5">
    <source>
        <dbReference type="RuleBase" id="RU364104"/>
    </source>
</evidence>
<comment type="similarity">
    <text evidence="2 5">Belongs to the CMC family.</text>
</comment>
<dbReference type="PROSITE" id="PS51808">
    <property type="entry name" value="CHCH"/>
    <property type="match status" value="1"/>
</dbReference>
<proteinExistence type="inferred from homology"/>
<evidence type="ECO:0000256" key="3">
    <source>
        <dbReference type="ARBA" id="ARBA00023128"/>
    </source>
</evidence>
<dbReference type="PANTHER" id="PTHR22977:SF1">
    <property type="entry name" value="COX ASSEMBLY MITOCHONDRIAL PROTEIN 2 HOMOLOG"/>
    <property type="match status" value="1"/>
</dbReference>
<evidence type="ECO:0000256" key="2">
    <source>
        <dbReference type="ARBA" id="ARBA00007347"/>
    </source>
</evidence>
<evidence type="ECO:0000313" key="7">
    <source>
        <dbReference type="Proteomes" id="UP001148838"/>
    </source>
</evidence>